<reference evidence="1 2" key="1">
    <citation type="submission" date="2013-11" db="EMBL/GenBank/DDBJ databases">
        <title>Genome sequencing of Stegodyphus mimosarum.</title>
        <authorList>
            <person name="Bechsgaard J."/>
        </authorList>
    </citation>
    <scope>NUCLEOTIDE SEQUENCE [LARGE SCALE GENOMIC DNA]</scope>
</reference>
<protein>
    <submittedName>
        <fullName evidence="1">Uncharacterized protein</fullName>
    </submittedName>
</protein>
<accession>A0A087UQ60</accession>
<proteinExistence type="predicted"/>
<name>A0A087UQ60_STEMI</name>
<feature type="non-terminal residue" evidence="1">
    <location>
        <position position="65"/>
    </location>
</feature>
<dbReference type="AlphaFoldDB" id="A0A087UQ60"/>
<dbReference type="EMBL" id="KK120984">
    <property type="protein sequence ID" value="KFM79499.1"/>
    <property type="molecule type" value="Genomic_DNA"/>
</dbReference>
<feature type="non-terminal residue" evidence="1">
    <location>
        <position position="1"/>
    </location>
</feature>
<dbReference type="Proteomes" id="UP000054359">
    <property type="component" value="Unassembled WGS sequence"/>
</dbReference>
<evidence type="ECO:0000313" key="2">
    <source>
        <dbReference type="Proteomes" id="UP000054359"/>
    </source>
</evidence>
<sequence length="65" mass="7602">SINQDYEFFIDDHFRNPNLEITFLYSGDTSCFGRYQLSNLLNTGCQWHILPNMTFDPDLVLPISL</sequence>
<gene>
    <name evidence="1" type="ORF">X975_23352</name>
</gene>
<keyword evidence="2" id="KW-1185">Reference proteome</keyword>
<organism evidence="1 2">
    <name type="scientific">Stegodyphus mimosarum</name>
    <name type="common">African social velvet spider</name>
    <dbReference type="NCBI Taxonomy" id="407821"/>
    <lineage>
        <taxon>Eukaryota</taxon>
        <taxon>Metazoa</taxon>
        <taxon>Ecdysozoa</taxon>
        <taxon>Arthropoda</taxon>
        <taxon>Chelicerata</taxon>
        <taxon>Arachnida</taxon>
        <taxon>Araneae</taxon>
        <taxon>Araneomorphae</taxon>
        <taxon>Entelegynae</taxon>
        <taxon>Eresoidea</taxon>
        <taxon>Eresidae</taxon>
        <taxon>Stegodyphus</taxon>
    </lineage>
</organism>
<evidence type="ECO:0000313" key="1">
    <source>
        <dbReference type="EMBL" id="KFM79499.1"/>
    </source>
</evidence>